<gene>
    <name evidence="2" type="ORF">L1F29_26200</name>
</gene>
<protein>
    <recommendedName>
        <fullName evidence="4">Transmembrane protein</fullName>
    </recommendedName>
</protein>
<feature type="transmembrane region" description="Helical" evidence="1">
    <location>
        <begin position="104"/>
        <end position="121"/>
    </location>
</feature>
<feature type="transmembrane region" description="Helical" evidence="1">
    <location>
        <begin position="72"/>
        <end position="92"/>
    </location>
</feature>
<feature type="transmembrane region" description="Helical" evidence="1">
    <location>
        <begin position="133"/>
        <end position="152"/>
    </location>
</feature>
<feature type="transmembrane region" description="Helical" evidence="1">
    <location>
        <begin position="159"/>
        <end position="176"/>
    </location>
</feature>
<feature type="transmembrane region" description="Helical" evidence="1">
    <location>
        <begin position="188"/>
        <end position="217"/>
    </location>
</feature>
<evidence type="ECO:0008006" key="4">
    <source>
        <dbReference type="Google" id="ProtNLM"/>
    </source>
</evidence>
<proteinExistence type="predicted"/>
<organism evidence="2 3">
    <name type="scientific">Paenibacillus spongiae</name>
    <dbReference type="NCBI Taxonomy" id="2909671"/>
    <lineage>
        <taxon>Bacteria</taxon>
        <taxon>Bacillati</taxon>
        <taxon>Bacillota</taxon>
        <taxon>Bacilli</taxon>
        <taxon>Bacillales</taxon>
        <taxon>Paenibacillaceae</taxon>
        <taxon>Paenibacillus</taxon>
    </lineage>
</organism>
<keyword evidence="1" id="KW-0812">Transmembrane</keyword>
<feature type="transmembrane region" description="Helical" evidence="1">
    <location>
        <begin position="444"/>
        <end position="466"/>
    </location>
</feature>
<sequence>MRRLVTVESAAVVAAACIAIYILFIGPFIGVADNGDFLRIMGTVGLNYYDAAESFEDRFFGYAHANFAYDSFFQGAYVSTQIILVFIARFAGMIANSDAFDIRVLGAIYTLLLLAAVYLIIRHNKTESRVTGIVLAACIVFVFCDIAYLAYFNSFFGEPVSFVFMLLTFGLGLWLTQQERPSNKVLVLFFVSVVFLSFSKIQNAPIGVAFALIGLRYMSLKRDMKWRKIAMWFSIGIFLTAVIMYITAPKDLKHINLYQTVFFGILNGSPDVEGDLEELGLPDRLSVLAGTNFFQTDTAIKQDDPSLKADFYDRISHTDVLLFYLKHPGRLIDKMEYAASNGMSIRPYYLGNYEKAEGKPSGTLSMTYSTWSEFKNKYLPRSLLFIVIFYVLYFAAALFEYMRRPSVRERIAIELFMLIGLVGIFAFLVPILGDGQADMGKHLFLFNVSFDMMLVTAVVWVVYQLASLKRSRRRSYYY</sequence>
<keyword evidence="1" id="KW-1133">Transmembrane helix</keyword>
<feature type="transmembrane region" description="Helical" evidence="1">
    <location>
        <begin position="229"/>
        <end position="248"/>
    </location>
</feature>
<feature type="transmembrane region" description="Helical" evidence="1">
    <location>
        <begin position="12"/>
        <end position="32"/>
    </location>
</feature>
<feature type="transmembrane region" description="Helical" evidence="1">
    <location>
        <begin position="411"/>
        <end position="432"/>
    </location>
</feature>
<keyword evidence="3" id="KW-1185">Reference proteome</keyword>
<accession>A0ABY5S7U2</accession>
<keyword evidence="1" id="KW-0472">Membrane</keyword>
<evidence type="ECO:0000313" key="2">
    <source>
        <dbReference type="EMBL" id="UVI28902.1"/>
    </source>
</evidence>
<feature type="transmembrane region" description="Helical" evidence="1">
    <location>
        <begin position="378"/>
        <end position="399"/>
    </location>
</feature>
<dbReference type="RefSeq" id="WP_258384989.1">
    <property type="nucleotide sequence ID" value="NZ_CP091430.1"/>
</dbReference>
<dbReference type="EMBL" id="CP091430">
    <property type="protein sequence ID" value="UVI28902.1"/>
    <property type="molecule type" value="Genomic_DNA"/>
</dbReference>
<reference evidence="2" key="1">
    <citation type="submission" date="2022-01" db="EMBL/GenBank/DDBJ databases">
        <title>Paenibacillus spongiae sp. nov., isolated from marine sponge.</title>
        <authorList>
            <person name="Li Z."/>
            <person name="Zhang M."/>
        </authorList>
    </citation>
    <scope>NUCLEOTIDE SEQUENCE</scope>
    <source>
        <strain evidence="2">PHS-Z3</strain>
    </source>
</reference>
<name>A0ABY5S7U2_9BACL</name>
<evidence type="ECO:0000313" key="3">
    <source>
        <dbReference type="Proteomes" id="UP001057877"/>
    </source>
</evidence>
<evidence type="ECO:0000256" key="1">
    <source>
        <dbReference type="SAM" id="Phobius"/>
    </source>
</evidence>
<dbReference type="Proteomes" id="UP001057877">
    <property type="component" value="Chromosome"/>
</dbReference>